<dbReference type="EMBL" id="PUBV01000007">
    <property type="protein sequence ID" value="PWB08145.1"/>
    <property type="molecule type" value="Genomic_DNA"/>
</dbReference>
<name>A0A2V1IYR7_9BACT</name>
<reference evidence="2" key="1">
    <citation type="submission" date="2018-02" db="EMBL/GenBank/DDBJ databases">
        <authorList>
            <person name="Clavel T."/>
            <person name="Strowig T."/>
        </authorList>
    </citation>
    <scope>NUCLEOTIDE SEQUENCE [LARGE SCALE GENOMIC DNA]</scope>
    <source>
        <strain evidence="2">DSM 100764</strain>
    </source>
</reference>
<organism evidence="1 2">
    <name type="scientific">Paramuribaculum intestinale</name>
    <dbReference type="NCBI Taxonomy" id="2094151"/>
    <lineage>
        <taxon>Bacteria</taxon>
        <taxon>Pseudomonadati</taxon>
        <taxon>Bacteroidota</taxon>
        <taxon>Bacteroidia</taxon>
        <taxon>Bacteroidales</taxon>
        <taxon>Muribaculaceae</taxon>
        <taxon>Paramuribaculum</taxon>
    </lineage>
</organism>
<sequence>MAIALILGVVALGFQSCGSDDDEPDAKVYATVSDIQGTWHGTLDGFYYRFTFDGDNYSYNQMNVADNNITASSSGTFAIKDHKIVFSGGKNEVPWSDEEIFWTNNTKNYLQIGQYLSLSPGK</sequence>
<dbReference type="Proteomes" id="UP000244925">
    <property type="component" value="Unassembled WGS sequence"/>
</dbReference>
<gene>
    <name evidence="1" type="ORF">C5O25_04715</name>
</gene>
<accession>A0A2V1IYR7</accession>
<comment type="caution">
    <text evidence="1">The sequence shown here is derived from an EMBL/GenBank/DDBJ whole genome shotgun (WGS) entry which is preliminary data.</text>
</comment>
<evidence type="ECO:0000313" key="2">
    <source>
        <dbReference type="Proteomes" id="UP000244925"/>
    </source>
</evidence>
<proteinExistence type="predicted"/>
<protein>
    <recommendedName>
        <fullName evidence="3">Lipocalin-like domain-containing protein</fullName>
    </recommendedName>
</protein>
<evidence type="ECO:0000313" key="1">
    <source>
        <dbReference type="EMBL" id="PWB08145.1"/>
    </source>
</evidence>
<dbReference type="AlphaFoldDB" id="A0A2V1IYR7"/>
<keyword evidence="2" id="KW-1185">Reference proteome</keyword>
<evidence type="ECO:0008006" key="3">
    <source>
        <dbReference type="Google" id="ProtNLM"/>
    </source>
</evidence>